<dbReference type="EMBL" id="JAGTXO010000021">
    <property type="protein sequence ID" value="KAG8462335.1"/>
    <property type="molecule type" value="Genomic_DNA"/>
</dbReference>
<dbReference type="Proteomes" id="UP000751190">
    <property type="component" value="Unassembled WGS sequence"/>
</dbReference>
<proteinExistence type="predicted"/>
<evidence type="ECO:0000313" key="3">
    <source>
        <dbReference type="Proteomes" id="UP000751190"/>
    </source>
</evidence>
<sequence length="357" mass="39004">MLAGVAVNAVSRARGKPRAEGVTSSQLRSALDTTGAEYAIFWRWSSVASVLKAEAWYAHDGTLMEPDVGRRYAHGQGDVGSVWASKGTQLVRNVRAVDIKTFARLQLAMYYRIKSVAFAHCQRGEIEGVLELGSSKLDWTAVPACDLFTPQVRATAAKPHALEVSGELLQSVVETSGAEYAIYWQNFGQVGELKAVRFYARDGTCMRRSQTFSINKGDPIEQAWRLRTPTLLPDASTLEIAIMGRLPLIKHHKIRSIALHPLKHGVVEIGTTELWRSIERDDGSTASRADRDKCSDLNGDASPDDGGAGPDRRAVPEIVARMHMADEAKVKFEPALPSEATTIEARLTASLLRPPSA</sequence>
<feature type="compositionally biased region" description="Basic and acidic residues" evidence="1">
    <location>
        <begin position="280"/>
        <end position="295"/>
    </location>
</feature>
<dbReference type="AlphaFoldDB" id="A0A8J6CA77"/>
<keyword evidence="3" id="KW-1185">Reference proteome</keyword>
<protein>
    <submittedName>
        <fullName evidence="2">Uncharacterized protein</fullName>
    </submittedName>
</protein>
<name>A0A8J6CA77_DIALT</name>
<gene>
    <name evidence="2" type="ORF">KFE25_012155</name>
</gene>
<organism evidence="2 3">
    <name type="scientific">Diacronema lutheri</name>
    <name type="common">Unicellular marine alga</name>
    <name type="synonym">Monochrysis lutheri</name>
    <dbReference type="NCBI Taxonomy" id="2081491"/>
    <lineage>
        <taxon>Eukaryota</taxon>
        <taxon>Haptista</taxon>
        <taxon>Haptophyta</taxon>
        <taxon>Pavlovophyceae</taxon>
        <taxon>Pavlovales</taxon>
        <taxon>Pavlovaceae</taxon>
        <taxon>Diacronema</taxon>
    </lineage>
</organism>
<evidence type="ECO:0000256" key="1">
    <source>
        <dbReference type="SAM" id="MobiDB-lite"/>
    </source>
</evidence>
<reference evidence="2" key="1">
    <citation type="submission" date="2021-05" db="EMBL/GenBank/DDBJ databases">
        <title>The genome of the haptophyte Pavlova lutheri (Diacronema luteri, Pavlovales) - a model for lipid biosynthesis in eukaryotic algae.</title>
        <authorList>
            <person name="Hulatt C.J."/>
            <person name="Posewitz M.C."/>
        </authorList>
    </citation>
    <scope>NUCLEOTIDE SEQUENCE</scope>
    <source>
        <strain evidence="2">NIVA-4/92</strain>
    </source>
</reference>
<accession>A0A8J6CA77</accession>
<feature type="region of interest" description="Disordered" evidence="1">
    <location>
        <begin position="280"/>
        <end position="312"/>
    </location>
</feature>
<evidence type="ECO:0000313" key="2">
    <source>
        <dbReference type="EMBL" id="KAG8462335.1"/>
    </source>
</evidence>
<comment type="caution">
    <text evidence="2">The sequence shown here is derived from an EMBL/GenBank/DDBJ whole genome shotgun (WGS) entry which is preliminary data.</text>
</comment>